<dbReference type="EMBL" id="FNGA01000002">
    <property type="protein sequence ID" value="SDK77993.1"/>
    <property type="molecule type" value="Genomic_DNA"/>
</dbReference>
<dbReference type="OrthoDB" id="5453986at2"/>
<keyword evidence="2" id="KW-1185">Reference proteome</keyword>
<dbReference type="AlphaFoldDB" id="A0A1G9EPK5"/>
<gene>
    <name evidence="1" type="ORF">SAMN05660337_1206</name>
</gene>
<organism evidence="1 2">
    <name type="scientific">Maridesulfovibrio ferrireducens</name>
    <dbReference type="NCBI Taxonomy" id="246191"/>
    <lineage>
        <taxon>Bacteria</taxon>
        <taxon>Pseudomonadati</taxon>
        <taxon>Thermodesulfobacteriota</taxon>
        <taxon>Desulfovibrionia</taxon>
        <taxon>Desulfovibrionales</taxon>
        <taxon>Desulfovibrionaceae</taxon>
        <taxon>Maridesulfovibrio</taxon>
    </lineage>
</organism>
<sequence length="140" mass="15576">MKNADITKLLPVRFPREACRTCPNCATWMASHGSRKTGRPGCPLCHGDGRVPYMYLPPERVSGRQLTVIEQGNTPVLMPLFGECKEPGKHRAMKMGSQVRCPGCDDLCVMPDNIQAGDLITTDLSKKRRSHEFYSLKTAL</sequence>
<evidence type="ECO:0000313" key="2">
    <source>
        <dbReference type="Proteomes" id="UP000199053"/>
    </source>
</evidence>
<accession>A0A1G9EPK5</accession>
<name>A0A1G9EPK5_9BACT</name>
<dbReference type="Proteomes" id="UP000199053">
    <property type="component" value="Unassembled WGS sequence"/>
</dbReference>
<protein>
    <submittedName>
        <fullName evidence="1">Uncharacterized protein</fullName>
    </submittedName>
</protein>
<dbReference type="STRING" id="246191.SAMN05660337_1206"/>
<evidence type="ECO:0000313" key="1">
    <source>
        <dbReference type="EMBL" id="SDK77993.1"/>
    </source>
</evidence>
<proteinExistence type="predicted"/>
<dbReference type="RefSeq" id="WP_092159265.1">
    <property type="nucleotide sequence ID" value="NZ_FNGA01000002.1"/>
</dbReference>
<reference evidence="2" key="1">
    <citation type="submission" date="2016-10" db="EMBL/GenBank/DDBJ databases">
        <authorList>
            <person name="Varghese N."/>
            <person name="Submissions S."/>
        </authorList>
    </citation>
    <scope>NUCLEOTIDE SEQUENCE [LARGE SCALE GENOMIC DNA]</scope>
    <source>
        <strain evidence="2">DSM 16995</strain>
    </source>
</reference>